<keyword evidence="1" id="KW-1133">Transmembrane helix</keyword>
<dbReference type="InterPro" id="IPR058581">
    <property type="entry name" value="TM_HPP"/>
</dbReference>
<dbReference type="PANTHER" id="PTHR33741:SF5">
    <property type="entry name" value="TRANSMEMBRANE PROTEIN DDB_G0269096-RELATED"/>
    <property type="match status" value="1"/>
</dbReference>
<dbReference type="EMBL" id="LGGP01000020">
    <property type="protein sequence ID" value="KUK82016.1"/>
    <property type="molecule type" value="Genomic_DNA"/>
</dbReference>
<feature type="transmembrane region" description="Helical" evidence="1">
    <location>
        <begin position="76"/>
        <end position="97"/>
    </location>
</feature>
<evidence type="ECO:0000313" key="3">
    <source>
        <dbReference type="EMBL" id="KUK82016.1"/>
    </source>
</evidence>
<dbReference type="PATRIC" id="fig|1184387.3.peg.506"/>
<organism evidence="3 4">
    <name type="scientific">Mesotoga prima</name>
    <dbReference type="NCBI Taxonomy" id="1184387"/>
    <lineage>
        <taxon>Bacteria</taxon>
        <taxon>Thermotogati</taxon>
        <taxon>Thermotogota</taxon>
        <taxon>Thermotogae</taxon>
        <taxon>Kosmotogales</taxon>
        <taxon>Kosmotogaceae</taxon>
        <taxon>Mesotoga</taxon>
    </lineage>
</organism>
<dbReference type="AlphaFoldDB" id="A0A117M3A9"/>
<evidence type="ECO:0000256" key="1">
    <source>
        <dbReference type="SAM" id="Phobius"/>
    </source>
</evidence>
<keyword evidence="1" id="KW-0472">Membrane</keyword>
<dbReference type="Pfam" id="PF04982">
    <property type="entry name" value="TM_HPP"/>
    <property type="match status" value="1"/>
</dbReference>
<feature type="domain" description="HPP transmembrane region" evidence="2">
    <location>
        <begin position="29"/>
        <end position="158"/>
    </location>
</feature>
<gene>
    <name evidence="3" type="ORF">XD94_0209</name>
</gene>
<accession>A0A117M3A9</accession>
<dbReference type="PANTHER" id="PTHR33741">
    <property type="entry name" value="TRANSMEMBRANE PROTEIN DDB_G0269096-RELATED"/>
    <property type="match status" value="1"/>
</dbReference>
<proteinExistence type="predicted"/>
<name>A0A117M3A9_9BACT</name>
<reference evidence="4" key="1">
    <citation type="journal article" date="2015" name="MBio">
        <title>Genome-Resolved Metagenomic Analysis Reveals Roles for Candidate Phyla and Other Microbial Community Members in Biogeochemical Transformations in Oil Reservoirs.</title>
        <authorList>
            <person name="Hu P."/>
            <person name="Tom L."/>
            <person name="Singh A."/>
            <person name="Thomas B.C."/>
            <person name="Baker B.J."/>
            <person name="Piceno Y.M."/>
            <person name="Andersen G.L."/>
            <person name="Banfield J.F."/>
        </authorList>
    </citation>
    <scope>NUCLEOTIDE SEQUENCE [LARGE SCALE GENOMIC DNA]</scope>
</reference>
<keyword evidence="1" id="KW-0812">Transmembrane</keyword>
<evidence type="ECO:0000313" key="4">
    <source>
        <dbReference type="Proteomes" id="UP000054092"/>
    </source>
</evidence>
<feature type="transmembrane region" description="Helical" evidence="1">
    <location>
        <begin position="51"/>
        <end position="70"/>
    </location>
</feature>
<feature type="transmembrane region" description="Helical" evidence="1">
    <location>
        <begin position="109"/>
        <end position="128"/>
    </location>
</feature>
<dbReference type="Proteomes" id="UP000054092">
    <property type="component" value="Unassembled WGS sequence"/>
</dbReference>
<protein>
    <submittedName>
        <fullName evidence="3">Conserved hypothetical membrane protein</fullName>
    </submittedName>
</protein>
<feature type="transmembrane region" description="Helical" evidence="1">
    <location>
        <begin position="148"/>
        <end position="166"/>
    </location>
</feature>
<comment type="caution">
    <text evidence="3">The sequence shown here is derived from an EMBL/GenBank/DDBJ whole genome shotgun (WGS) entry which is preliminary data.</text>
</comment>
<feature type="transmembrane region" description="Helical" evidence="1">
    <location>
        <begin position="26"/>
        <end position="44"/>
    </location>
</feature>
<evidence type="ECO:0000259" key="2">
    <source>
        <dbReference type="Pfam" id="PF04982"/>
    </source>
</evidence>
<sequence length="178" mass="19225">MQLFLGESGGKMITLDSKFRQYPLKYVFQTLLTIISVFVILLFIDALSEAVVVASFGASTFIVFAMPNLRASSARYVLGGNAIGLLVAFGVHVLDLLTKHTNIQWSDNISFAFMGSLAIGLTMFAMVITDSEHPPAAGLALGLTLDGFSVRTATITILGIIIVFSVKELLKKHLLDLV</sequence>
<dbReference type="InterPro" id="IPR007065">
    <property type="entry name" value="HPP"/>
</dbReference>